<comment type="subcellular location">
    <subcellularLocation>
        <location evidence="1">Membrane</location>
        <topology evidence="1">Single-pass type I membrane protein</topology>
    </subcellularLocation>
</comment>
<dbReference type="InterPro" id="IPR045874">
    <property type="entry name" value="LRK10/LRL21-25-like"/>
</dbReference>
<dbReference type="InterPro" id="IPR011009">
    <property type="entry name" value="Kinase-like_dom_sf"/>
</dbReference>
<evidence type="ECO:0000256" key="3">
    <source>
        <dbReference type="ARBA" id="ARBA00022692"/>
    </source>
</evidence>
<feature type="compositionally biased region" description="Polar residues" evidence="8">
    <location>
        <begin position="115"/>
        <end position="124"/>
    </location>
</feature>
<evidence type="ECO:0000256" key="7">
    <source>
        <dbReference type="ARBA" id="ARBA00023180"/>
    </source>
</evidence>
<evidence type="ECO:0000256" key="6">
    <source>
        <dbReference type="ARBA" id="ARBA00023136"/>
    </source>
</evidence>
<keyword evidence="9" id="KW-0378">Hydrolase</keyword>
<reference evidence="9 10" key="1">
    <citation type="journal article" date="2018" name="Nat. Genet.">
        <title>The Rosa genome provides new insights in the design of modern roses.</title>
        <authorList>
            <person name="Bendahmane M."/>
        </authorList>
    </citation>
    <scope>NUCLEOTIDE SEQUENCE [LARGE SCALE GENOMIC DNA]</scope>
    <source>
        <strain evidence="10">cv. Old Blush</strain>
    </source>
</reference>
<keyword evidence="3" id="KW-0812">Transmembrane</keyword>
<organism evidence="9 10">
    <name type="scientific">Rosa chinensis</name>
    <name type="common">China rose</name>
    <dbReference type="NCBI Taxonomy" id="74649"/>
    <lineage>
        <taxon>Eukaryota</taxon>
        <taxon>Viridiplantae</taxon>
        <taxon>Streptophyta</taxon>
        <taxon>Embryophyta</taxon>
        <taxon>Tracheophyta</taxon>
        <taxon>Spermatophyta</taxon>
        <taxon>Magnoliopsida</taxon>
        <taxon>eudicotyledons</taxon>
        <taxon>Gunneridae</taxon>
        <taxon>Pentapetalae</taxon>
        <taxon>rosids</taxon>
        <taxon>fabids</taxon>
        <taxon>Rosales</taxon>
        <taxon>Rosaceae</taxon>
        <taxon>Rosoideae</taxon>
        <taxon>Rosoideae incertae sedis</taxon>
        <taxon>Rosa</taxon>
    </lineage>
</organism>
<keyword evidence="2" id="KW-0723">Serine/threonine-protein kinase</keyword>
<sequence>MLLMEMAGTRKNLDPTVEDSSECSQMYFPTWVSEQLTEGKGIEIGDATEEEMKIIKKMIIVALWCIQMKPSERPSMNKVVEMLEGEIESLQMPPKPFLYSQQIPGDKDAEDDSRTMLSSSSTTD</sequence>
<dbReference type="GO" id="GO:0008889">
    <property type="term" value="F:glycerophosphodiester phosphodiesterase activity"/>
    <property type="evidence" value="ECO:0007669"/>
    <property type="project" value="UniProtKB-EC"/>
</dbReference>
<keyword evidence="2" id="KW-0418">Kinase</keyword>
<keyword evidence="6" id="KW-0472">Membrane</keyword>
<protein>
    <submittedName>
        <fullName evidence="9">Putative glycerophosphodiester phosphodiesterase</fullName>
        <ecNumber evidence="9">3.1.4.46</ecNumber>
    </submittedName>
</protein>
<keyword evidence="5" id="KW-1133">Transmembrane helix</keyword>
<dbReference type="Gramene" id="PRQ44737">
    <property type="protein sequence ID" value="PRQ44737"/>
    <property type="gene ID" value="RchiOBHm_Chr3g0482521"/>
</dbReference>
<evidence type="ECO:0000256" key="1">
    <source>
        <dbReference type="ARBA" id="ARBA00004479"/>
    </source>
</evidence>
<name>A0A2P6RE84_ROSCH</name>
<evidence type="ECO:0000256" key="8">
    <source>
        <dbReference type="SAM" id="MobiDB-lite"/>
    </source>
</evidence>
<evidence type="ECO:0000313" key="10">
    <source>
        <dbReference type="Proteomes" id="UP000238479"/>
    </source>
</evidence>
<dbReference type="Proteomes" id="UP000238479">
    <property type="component" value="Chromosome 3"/>
</dbReference>
<dbReference type="AlphaFoldDB" id="A0A2P6RE84"/>
<evidence type="ECO:0000256" key="5">
    <source>
        <dbReference type="ARBA" id="ARBA00022989"/>
    </source>
</evidence>
<dbReference type="GO" id="GO:0004674">
    <property type="term" value="F:protein serine/threonine kinase activity"/>
    <property type="evidence" value="ECO:0007669"/>
    <property type="project" value="UniProtKB-KW"/>
</dbReference>
<evidence type="ECO:0000256" key="2">
    <source>
        <dbReference type="ARBA" id="ARBA00022527"/>
    </source>
</evidence>
<evidence type="ECO:0000256" key="4">
    <source>
        <dbReference type="ARBA" id="ARBA00022729"/>
    </source>
</evidence>
<comment type="caution">
    <text evidence="9">The sequence shown here is derived from an EMBL/GenBank/DDBJ whole genome shotgun (WGS) entry which is preliminary data.</text>
</comment>
<dbReference type="STRING" id="74649.A0A2P6RE84"/>
<feature type="region of interest" description="Disordered" evidence="8">
    <location>
        <begin position="94"/>
        <end position="124"/>
    </location>
</feature>
<dbReference type="GO" id="GO:0016020">
    <property type="term" value="C:membrane"/>
    <property type="evidence" value="ECO:0007669"/>
    <property type="project" value="UniProtKB-SubCell"/>
</dbReference>
<keyword evidence="10" id="KW-1185">Reference proteome</keyword>
<evidence type="ECO:0000313" key="9">
    <source>
        <dbReference type="EMBL" id="PRQ44737.1"/>
    </source>
</evidence>
<dbReference type="EMBL" id="PDCK01000041">
    <property type="protein sequence ID" value="PRQ44737.1"/>
    <property type="molecule type" value="Genomic_DNA"/>
</dbReference>
<dbReference type="Gene3D" id="1.10.510.10">
    <property type="entry name" value="Transferase(Phosphotransferase) domain 1"/>
    <property type="match status" value="1"/>
</dbReference>
<accession>A0A2P6RE84</accession>
<keyword evidence="7" id="KW-0325">Glycoprotein</keyword>
<dbReference type="OMA" id="LCNERTI"/>
<proteinExistence type="predicted"/>
<dbReference type="PANTHER" id="PTHR27009">
    <property type="entry name" value="RUST RESISTANCE KINASE LR10-RELATED"/>
    <property type="match status" value="1"/>
</dbReference>
<keyword evidence="4" id="KW-0732">Signal</keyword>
<dbReference type="SUPFAM" id="SSF56112">
    <property type="entry name" value="Protein kinase-like (PK-like)"/>
    <property type="match status" value="1"/>
</dbReference>
<dbReference type="EC" id="3.1.4.46" evidence="9"/>
<keyword evidence="2" id="KW-0808">Transferase</keyword>
<gene>
    <name evidence="9" type="ORF">RchiOBHm_Chr3g0482521</name>
</gene>